<reference evidence="8" key="2">
    <citation type="submission" date="2021-04" db="EMBL/GenBank/DDBJ databases">
        <authorList>
            <person name="Gilroy R."/>
        </authorList>
    </citation>
    <scope>NUCLEOTIDE SEQUENCE</scope>
    <source>
        <strain evidence="8">CHK169-11906</strain>
    </source>
</reference>
<dbReference type="InterPro" id="IPR036388">
    <property type="entry name" value="WH-like_DNA-bd_sf"/>
</dbReference>
<dbReference type="PROSITE" id="PS00374">
    <property type="entry name" value="MGMT"/>
    <property type="match status" value="1"/>
</dbReference>
<dbReference type="Gene3D" id="1.10.10.10">
    <property type="entry name" value="Winged helix-like DNA-binding domain superfamily/Winged helix DNA-binding domain"/>
    <property type="match status" value="1"/>
</dbReference>
<dbReference type="PANTHER" id="PTHR42942">
    <property type="entry name" value="6-O-METHYLGUANINE DNA METHYLTRANSFERASE"/>
    <property type="match status" value="1"/>
</dbReference>
<dbReference type="Pfam" id="PF01035">
    <property type="entry name" value="DNA_binding_1"/>
    <property type="match status" value="1"/>
</dbReference>
<dbReference type="InterPro" id="IPR014048">
    <property type="entry name" value="MethylDNA_cys_MeTrfase_DNA-bd"/>
</dbReference>
<accession>A0A9D2L4C1</accession>
<organism evidence="8 9">
    <name type="scientific">Candidatus Alistipes avicola</name>
    <dbReference type="NCBI Taxonomy" id="2838432"/>
    <lineage>
        <taxon>Bacteria</taxon>
        <taxon>Pseudomonadati</taxon>
        <taxon>Bacteroidota</taxon>
        <taxon>Bacteroidia</taxon>
        <taxon>Bacteroidales</taxon>
        <taxon>Rikenellaceae</taxon>
        <taxon>Alistipes</taxon>
    </lineage>
</organism>
<keyword evidence="4" id="KW-0227">DNA damage</keyword>
<evidence type="ECO:0000256" key="5">
    <source>
        <dbReference type="ARBA" id="ARBA00023204"/>
    </source>
</evidence>
<evidence type="ECO:0000256" key="4">
    <source>
        <dbReference type="ARBA" id="ARBA00022763"/>
    </source>
</evidence>
<dbReference type="EC" id="2.1.1.63" evidence="8"/>
<comment type="catalytic activity">
    <reaction evidence="1">
        <text>a 4-O-methyl-thymidine in DNA + L-cysteinyl-[protein] = a thymidine in DNA + S-methyl-L-cysteinyl-[protein]</text>
        <dbReference type="Rhea" id="RHEA:53428"/>
        <dbReference type="Rhea" id="RHEA-COMP:10131"/>
        <dbReference type="Rhea" id="RHEA-COMP:10132"/>
        <dbReference type="Rhea" id="RHEA-COMP:13555"/>
        <dbReference type="Rhea" id="RHEA-COMP:13556"/>
        <dbReference type="ChEBI" id="CHEBI:29950"/>
        <dbReference type="ChEBI" id="CHEBI:82612"/>
        <dbReference type="ChEBI" id="CHEBI:137386"/>
        <dbReference type="ChEBI" id="CHEBI:137387"/>
        <dbReference type="EC" id="2.1.1.63"/>
    </reaction>
</comment>
<dbReference type="GO" id="GO:0006281">
    <property type="term" value="P:DNA repair"/>
    <property type="evidence" value="ECO:0007669"/>
    <property type="project" value="UniProtKB-KW"/>
</dbReference>
<dbReference type="GO" id="GO:0032259">
    <property type="term" value="P:methylation"/>
    <property type="evidence" value="ECO:0007669"/>
    <property type="project" value="UniProtKB-KW"/>
</dbReference>
<comment type="caution">
    <text evidence="8">The sequence shown here is derived from an EMBL/GenBank/DDBJ whole genome shotgun (WGS) entry which is preliminary data.</text>
</comment>
<dbReference type="EMBL" id="DWYR01000013">
    <property type="protein sequence ID" value="HJA98977.1"/>
    <property type="molecule type" value="Genomic_DNA"/>
</dbReference>
<keyword evidence="3 8" id="KW-0808">Transferase</keyword>
<dbReference type="Proteomes" id="UP000824259">
    <property type="component" value="Unassembled WGS sequence"/>
</dbReference>
<evidence type="ECO:0000256" key="1">
    <source>
        <dbReference type="ARBA" id="ARBA00001286"/>
    </source>
</evidence>
<evidence type="ECO:0000313" key="8">
    <source>
        <dbReference type="EMBL" id="HJA98977.1"/>
    </source>
</evidence>
<dbReference type="InterPro" id="IPR036217">
    <property type="entry name" value="MethylDNA_cys_MeTrfase_DNAb"/>
</dbReference>
<evidence type="ECO:0000259" key="7">
    <source>
        <dbReference type="Pfam" id="PF01035"/>
    </source>
</evidence>
<reference evidence="8" key="1">
    <citation type="journal article" date="2021" name="PeerJ">
        <title>Extensive microbial diversity within the chicken gut microbiome revealed by metagenomics and culture.</title>
        <authorList>
            <person name="Gilroy R."/>
            <person name="Ravi A."/>
            <person name="Getino M."/>
            <person name="Pursley I."/>
            <person name="Horton D.L."/>
            <person name="Alikhan N.F."/>
            <person name="Baker D."/>
            <person name="Gharbi K."/>
            <person name="Hall N."/>
            <person name="Watson M."/>
            <person name="Adriaenssens E.M."/>
            <person name="Foster-Nyarko E."/>
            <person name="Jarju S."/>
            <person name="Secka A."/>
            <person name="Antonio M."/>
            <person name="Oren A."/>
            <person name="Chaudhuri R.R."/>
            <person name="La Ragione R."/>
            <person name="Hildebrand F."/>
            <person name="Pallen M.J."/>
        </authorList>
    </citation>
    <scope>NUCLEOTIDE SEQUENCE</scope>
    <source>
        <strain evidence="8">CHK169-11906</strain>
    </source>
</reference>
<dbReference type="AlphaFoldDB" id="A0A9D2L4C1"/>
<sequence>MRPLAFDFDEEVYDIVRQIPAGRVVSYGQIARLIGQPNQARRVGVAMKNAPPERQLPCHRVVNSQGRTVPGWSEQRLLLEAEGVRFSPGGRVDMKSFVWREVL</sequence>
<dbReference type="InterPro" id="IPR001497">
    <property type="entry name" value="MethylDNA_cys_MeTrfase_AS"/>
</dbReference>
<evidence type="ECO:0000313" key="9">
    <source>
        <dbReference type="Proteomes" id="UP000824259"/>
    </source>
</evidence>
<dbReference type="SUPFAM" id="SSF46767">
    <property type="entry name" value="Methylated DNA-protein cysteine methyltransferase, C-terminal domain"/>
    <property type="match status" value="1"/>
</dbReference>
<protein>
    <submittedName>
        <fullName evidence="8">Methylated-DNA--[protein]-cysteine S-methyltransferase</fullName>
        <ecNumber evidence="8">2.1.1.63</ecNumber>
    </submittedName>
</protein>
<keyword evidence="5" id="KW-0234">DNA repair</keyword>
<dbReference type="GO" id="GO:0003908">
    <property type="term" value="F:methylated-DNA-[protein]-cysteine S-methyltransferase activity"/>
    <property type="evidence" value="ECO:0007669"/>
    <property type="project" value="UniProtKB-EC"/>
</dbReference>
<comment type="catalytic activity">
    <reaction evidence="6">
        <text>a 6-O-methyl-2'-deoxyguanosine in DNA + L-cysteinyl-[protein] = S-methyl-L-cysteinyl-[protein] + a 2'-deoxyguanosine in DNA</text>
        <dbReference type="Rhea" id="RHEA:24000"/>
        <dbReference type="Rhea" id="RHEA-COMP:10131"/>
        <dbReference type="Rhea" id="RHEA-COMP:10132"/>
        <dbReference type="Rhea" id="RHEA-COMP:11367"/>
        <dbReference type="Rhea" id="RHEA-COMP:11368"/>
        <dbReference type="ChEBI" id="CHEBI:29950"/>
        <dbReference type="ChEBI" id="CHEBI:82612"/>
        <dbReference type="ChEBI" id="CHEBI:85445"/>
        <dbReference type="ChEBI" id="CHEBI:85448"/>
        <dbReference type="EC" id="2.1.1.63"/>
    </reaction>
</comment>
<dbReference type="PANTHER" id="PTHR42942:SF1">
    <property type="entry name" value="ALKYLTRANSFERASE-LIKE PROTEIN 1"/>
    <property type="match status" value="1"/>
</dbReference>
<name>A0A9D2L4C1_9BACT</name>
<dbReference type="InterPro" id="IPR052520">
    <property type="entry name" value="ATL_DNA_repair"/>
</dbReference>
<evidence type="ECO:0000256" key="3">
    <source>
        <dbReference type="ARBA" id="ARBA00022679"/>
    </source>
</evidence>
<feature type="domain" description="Methylated-DNA-[protein]-cysteine S-methyltransferase DNA binding" evidence="7">
    <location>
        <begin position="7"/>
        <end position="84"/>
    </location>
</feature>
<gene>
    <name evidence="8" type="ORF">H9779_05195</name>
</gene>
<evidence type="ECO:0000256" key="6">
    <source>
        <dbReference type="ARBA" id="ARBA00049348"/>
    </source>
</evidence>
<evidence type="ECO:0000256" key="2">
    <source>
        <dbReference type="ARBA" id="ARBA00022603"/>
    </source>
</evidence>
<dbReference type="NCBIfam" id="TIGR00589">
    <property type="entry name" value="ogt"/>
    <property type="match status" value="1"/>
</dbReference>
<keyword evidence="2 8" id="KW-0489">Methyltransferase</keyword>
<dbReference type="CDD" id="cd06445">
    <property type="entry name" value="ATase"/>
    <property type="match status" value="1"/>
</dbReference>
<proteinExistence type="predicted"/>